<sequence length="69" mass="8476">MHMWLIYRQILGSVLYLIFQIWWHTKNQQQFPVIHLSLLLPLRENLLLSIHFHSLPQKKSKLSRFLIIR</sequence>
<keyword evidence="1" id="KW-0812">Transmembrane</keyword>
<evidence type="ECO:0000313" key="2">
    <source>
        <dbReference type="EMBL" id="PKA64926.1"/>
    </source>
</evidence>
<evidence type="ECO:0000256" key="1">
    <source>
        <dbReference type="SAM" id="Phobius"/>
    </source>
</evidence>
<protein>
    <submittedName>
        <fullName evidence="2">Uncharacterized protein</fullName>
    </submittedName>
</protein>
<dbReference type="EMBL" id="KZ451899">
    <property type="protein sequence ID" value="PKA64926.1"/>
    <property type="molecule type" value="Genomic_DNA"/>
</dbReference>
<dbReference type="AlphaFoldDB" id="A0A2I0BAV8"/>
<keyword evidence="1" id="KW-1133">Transmembrane helix</keyword>
<gene>
    <name evidence="2" type="ORF">AXF42_Ash011528</name>
</gene>
<name>A0A2I0BAV8_9ASPA</name>
<feature type="transmembrane region" description="Helical" evidence="1">
    <location>
        <begin position="6"/>
        <end position="23"/>
    </location>
</feature>
<reference evidence="2 3" key="1">
    <citation type="journal article" date="2017" name="Nature">
        <title>The Apostasia genome and the evolution of orchids.</title>
        <authorList>
            <person name="Zhang G.Q."/>
            <person name="Liu K.W."/>
            <person name="Li Z."/>
            <person name="Lohaus R."/>
            <person name="Hsiao Y.Y."/>
            <person name="Niu S.C."/>
            <person name="Wang J.Y."/>
            <person name="Lin Y.C."/>
            <person name="Xu Q."/>
            <person name="Chen L.J."/>
            <person name="Yoshida K."/>
            <person name="Fujiwara S."/>
            <person name="Wang Z.W."/>
            <person name="Zhang Y.Q."/>
            <person name="Mitsuda N."/>
            <person name="Wang M."/>
            <person name="Liu G.H."/>
            <person name="Pecoraro L."/>
            <person name="Huang H.X."/>
            <person name="Xiao X.J."/>
            <person name="Lin M."/>
            <person name="Wu X.Y."/>
            <person name="Wu W.L."/>
            <person name="Chen Y.Y."/>
            <person name="Chang S.B."/>
            <person name="Sakamoto S."/>
            <person name="Ohme-Takagi M."/>
            <person name="Yagi M."/>
            <person name="Zeng S.J."/>
            <person name="Shen C.Y."/>
            <person name="Yeh C.M."/>
            <person name="Luo Y.B."/>
            <person name="Tsai W.C."/>
            <person name="Van de Peer Y."/>
            <person name="Liu Z.J."/>
        </authorList>
    </citation>
    <scope>NUCLEOTIDE SEQUENCE [LARGE SCALE GENOMIC DNA]</scope>
    <source>
        <strain evidence="3">cv. Shenzhen</strain>
        <tissue evidence="2">Stem</tissue>
    </source>
</reference>
<keyword evidence="1" id="KW-0472">Membrane</keyword>
<accession>A0A2I0BAV8</accession>
<organism evidence="2 3">
    <name type="scientific">Apostasia shenzhenica</name>
    <dbReference type="NCBI Taxonomy" id="1088818"/>
    <lineage>
        <taxon>Eukaryota</taxon>
        <taxon>Viridiplantae</taxon>
        <taxon>Streptophyta</taxon>
        <taxon>Embryophyta</taxon>
        <taxon>Tracheophyta</taxon>
        <taxon>Spermatophyta</taxon>
        <taxon>Magnoliopsida</taxon>
        <taxon>Liliopsida</taxon>
        <taxon>Asparagales</taxon>
        <taxon>Orchidaceae</taxon>
        <taxon>Apostasioideae</taxon>
        <taxon>Apostasia</taxon>
    </lineage>
</organism>
<evidence type="ECO:0000313" key="3">
    <source>
        <dbReference type="Proteomes" id="UP000236161"/>
    </source>
</evidence>
<dbReference type="Proteomes" id="UP000236161">
    <property type="component" value="Unassembled WGS sequence"/>
</dbReference>
<keyword evidence="3" id="KW-1185">Reference proteome</keyword>
<proteinExistence type="predicted"/>